<keyword evidence="1" id="KW-0472">Membrane</keyword>
<feature type="transmembrane region" description="Helical" evidence="1">
    <location>
        <begin position="66"/>
        <end position="93"/>
    </location>
</feature>
<dbReference type="AlphaFoldDB" id="A0A6I1EP59"/>
<feature type="transmembrane region" description="Helical" evidence="1">
    <location>
        <begin position="144"/>
        <end position="167"/>
    </location>
</feature>
<dbReference type="OrthoDB" id="5421299at2"/>
<keyword evidence="1" id="KW-1133">Transmembrane helix</keyword>
<proteinExistence type="predicted"/>
<dbReference type="EMBL" id="WEHX01000034">
    <property type="protein sequence ID" value="KAB7660196.1"/>
    <property type="molecule type" value="Genomic_DNA"/>
</dbReference>
<comment type="caution">
    <text evidence="2">The sequence shown here is derived from an EMBL/GenBank/DDBJ whole genome shotgun (WGS) entry which is preliminary data.</text>
</comment>
<evidence type="ECO:0000256" key="1">
    <source>
        <dbReference type="SAM" id="Phobius"/>
    </source>
</evidence>
<feature type="transmembrane region" description="Helical" evidence="1">
    <location>
        <begin position="41"/>
        <end position="59"/>
    </location>
</feature>
<protein>
    <submittedName>
        <fullName evidence="2">Uncharacterized protein</fullName>
    </submittedName>
</protein>
<dbReference type="RefSeq" id="WP_152158336.1">
    <property type="nucleotide sequence ID" value="NZ_WEHX01000034.1"/>
</dbReference>
<keyword evidence="1" id="KW-0812">Transmembrane</keyword>
<feature type="transmembrane region" description="Helical" evidence="1">
    <location>
        <begin position="113"/>
        <end position="137"/>
    </location>
</feature>
<name>A0A6I1EP59_9BURK</name>
<reference evidence="2 3" key="1">
    <citation type="submission" date="2019-10" db="EMBL/GenBank/DDBJ databases">
        <title>Genome diversity of Sutterella seckii.</title>
        <authorList>
            <person name="Chaplin A.V."/>
            <person name="Sokolova S.R."/>
            <person name="Mosin K.A."/>
            <person name="Ivanova E.L."/>
            <person name="Kochetkova T.O."/>
            <person name="Goltsov A.Y."/>
            <person name="Trofimov D.Y."/>
            <person name="Efimov B.A."/>
        </authorList>
    </citation>
    <scope>NUCLEOTIDE SEQUENCE [LARGE SCALE GENOMIC DNA]</scope>
    <source>
        <strain evidence="2 3">ASD393</strain>
    </source>
</reference>
<accession>A0A6I1EP59</accession>
<evidence type="ECO:0000313" key="3">
    <source>
        <dbReference type="Proteomes" id="UP000430564"/>
    </source>
</evidence>
<feature type="transmembrane region" description="Helical" evidence="1">
    <location>
        <begin position="14"/>
        <end position="35"/>
    </location>
</feature>
<evidence type="ECO:0000313" key="2">
    <source>
        <dbReference type="EMBL" id="KAB7660196.1"/>
    </source>
</evidence>
<sequence length="180" mass="19161">MNPPIKRYWEARELVLIGVFAAAAKLSSLLIALAGGGMNPIGLVAKNLVYTTLMIVLLTKVPKWGTLLLFTVISMIVSVCLLGGSLTLLPAALVAALIGEAAVWITGGAGKRWAPWVAVGMYDLMSKGLSLGVSYLFMRESPALITIIIPIVACGYLGSLFGLWFGWKTVGELKHAGFVR</sequence>
<gene>
    <name evidence="2" type="ORF">GBM95_06370</name>
</gene>
<organism evidence="2 3">
    <name type="scientific">Sutterella seckii</name>
    <dbReference type="NCBI Taxonomy" id="1944635"/>
    <lineage>
        <taxon>Bacteria</taxon>
        <taxon>Pseudomonadati</taxon>
        <taxon>Pseudomonadota</taxon>
        <taxon>Betaproteobacteria</taxon>
        <taxon>Burkholderiales</taxon>
        <taxon>Sutterellaceae</taxon>
        <taxon>Sutterella</taxon>
    </lineage>
</organism>
<dbReference type="Proteomes" id="UP000430564">
    <property type="component" value="Unassembled WGS sequence"/>
</dbReference>